<protein>
    <submittedName>
        <fullName evidence="1">Uncharacterized protein</fullName>
    </submittedName>
</protein>
<reference evidence="1" key="1">
    <citation type="submission" date="2023-10" db="EMBL/GenBank/DDBJ databases">
        <authorList>
            <person name="Rodriguez Cubillos JULIANA M."/>
            <person name="De Vega J."/>
        </authorList>
    </citation>
    <scope>NUCLEOTIDE SEQUENCE</scope>
</reference>
<accession>A0ACB0J1Y3</accession>
<organism evidence="1 2">
    <name type="scientific">Trifolium pratense</name>
    <name type="common">Red clover</name>
    <dbReference type="NCBI Taxonomy" id="57577"/>
    <lineage>
        <taxon>Eukaryota</taxon>
        <taxon>Viridiplantae</taxon>
        <taxon>Streptophyta</taxon>
        <taxon>Embryophyta</taxon>
        <taxon>Tracheophyta</taxon>
        <taxon>Spermatophyta</taxon>
        <taxon>Magnoliopsida</taxon>
        <taxon>eudicotyledons</taxon>
        <taxon>Gunneridae</taxon>
        <taxon>Pentapetalae</taxon>
        <taxon>rosids</taxon>
        <taxon>fabids</taxon>
        <taxon>Fabales</taxon>
        <taxon>Fabaceae</taxon>
        <taxon>Papilionoideae</taxon>
        <taxon>50 kb inversion clade</taxon>
        <taxon>NPAAA clade</taxon>
        <taxon>Hologalegina</taxon>
        <taxon>IRL clade</taxon>
        <taxon>Trifolieae</taxon>
        <taxon>Trifolium</taxon>
    </lineage>
</organism>
<evidence type="ECO:0000313" key="1">
    <source>
        <dbReference type="EMBL" id="CAJ2637827.1"/>
    </source>
</evidence>
<name>A0ACB0J1Y3_TRIPR</name>
<sequence>MSSTAPSNTNNGNTFVVGTNTVIVLNTQHSLKLTNTNYPAWHVQMNALFIGYGLSGFIDGTKPCPAATDSNFSYWRRQDQLILHAIITSVDPSIITALGTVKTSQQAWETLKKMFASKTRARIMHLKERLSRFNKGTSTIPVYLQGIKAVADELALINTPLDDVDLVIHTLNGLGPEYREITAALRSRENPISFEDLHDLLSDFENYLKRDEIMNENTSVPPIATTNAAFKGKPHNKNHGPSNHKTLRPTSPTSSHHDVCQYCDKPGHTAKICYKLRGYPRRRNNPMAHHARATSRQPPQDWIMDSGATHHITNALDNLHFNNQYHGQVKGETCIQYLGSCADQPSCNISCKGQWSDGVGACNSGGCYCNYICGGRPGSAAPKRSCEASTGPCSKECGDSCCNSKCANKYNQGVGYCNYILPPIAACACNYVC</sequence>
<evidence type="ECO:0000313" key="2">
    <source>
        <dbReference type="Proteomes" id="UP001177021"/>
    </source>
</evidence>
<dbReference type="EMBL" id="CASHSV030000013">
    <property type="protein sequence ID" value="CAJ2637827.1"/>
    <property type="molecule type" value="Genomic_DNA"/>
</dbReference>
<proteinExistence type="predicted"/>
<comment type="caution">
    <text evidence="1">The sequence shown here is derived from an EMBL/GenBank/DDBJ whole genome shotgun (WGS) entry which is preliminary data.</text>
</comment>
<dbReference type="Proteomes" id="UP001177021">
    <property type="component" value="Unassembled WGS sequence"/>
</dbReference>
<gene>
    <name evidence="1" type="ORF">MILVUS5_LOCUS8130</name>
</gene>
<keyword evidence="2" id="KW-1185">Reference proteome</keyword>